<comment type="caution">
    <text evidence="1">The sequence shown here is derived from an EMBL/GenBank/DDBJ whole genome shotgun (WGS) entry which is preliminary data.</text>
</comment>
<gene>
    <name evidence="1" type="ORF">AAE3_LOCUS5905</name>
</gene>
<reference evidence="1 2" key="1">
    <citation type="submission" date="2020-01" db="EMBL/GenBank/DDBJ databases">
        <authorList>
            <person name="Gupta K D."/>
        </authorList>
    </citation>
    <scope>NUCLEOTIDE SEQUENCE [LARGE SCALE GENOMIC DNA]</scope>
</reference>
<keyword evidence="2" id="KW-1185">Reference proteome</keyword>
<protein>
    <submittedName>
        <fullName evidence="1">Uncharacterized protein</fullName>
    </submittedName>
</protein>
<accession>A0A8S0W5K7</accession>
<dbReference type="EMBL" id="CACVBS010000040">
    <property type="protein sequence ID" value="CAA7263544.1"/>
    <property type="molecule type" value="Genomic_DNA"/>
</dbReference>
<evidence type="ECO:0000313" key="1">
    <source>
        <dbReference type="EMBL" id="CAA7263544.1"/>
    </source>
</evidence>
<name>A0A8S0W5K7_CYCAE</name>
<dbReference type="AlphaFoldDB" id="A0A8S0W5K7"/>
<evidence type="ECO:0000313" key="2">
    <source>
        <dbReference type="Proteomes" id="UP000467700"/>
    </source>
</evidence>
<sequence length="233" mass="26036">MERKKPTFLPHFAPHLFPGPQTQRGRRTIYISRSSPLKHQGFPVGTIQVRLEDSEQENEQGVHLPHNGQEIASSANSDIFSVTSTCTSSDPGTFFTALYRQDRERAATAFNSYRLVCPTSAAQLLAVLADGTKEERDLEEFLYRDLRWRDLDAALDLVDRSLRLSLDLAQLPRPTYPSLSVIYLSGLLAVLADETAFSHLAFREGVQLLAVVEGELHTVSSSSYYSCFDMPPS</sequence>
<dbReference type="OrthoDB" id="10667113at2759"/>
<proteinExistence type="predicted"/>
<organism evidence="1 2">
    <name type="scientific">Cyclocybe aegerita</name>
    <name type="common">Black poplar mushroom</name>
    <name type="synonym">Agrocybe aegerita</name>
    <dbReference type="NCBI Taxonomy" id="1973307"/>
    <lineage>
        <taxon>Eukaryota</taxon>
        <taxon>Fungi</taxon>
        <taxon>Dikarya</taxon>
        <taxon>Basidiomycota</taxon>
        <taxon>Agaricomycotina</taxon>
        <taxon>Agaricomycetes</taxon>
        <taxon>Agaricomycetidae</taxon>
        <taxon>Agaricales</taxon>
        <taxon>Agaricineae</taxon>
        <taxon>Bolbitiaceae</taxon>
        <taxon>Cyclocybe</taxon>
    </lineage>
</organism>
<dbReference type="Proteomes" id="UP000467700">
    <property type="component" value="Unassembled WGS sequence"/>
</dbReference>